<dbReference type="RefSeq" id="XP_056053587.1">
    <property type="nucleotide sequence ID" value="XM_056196441.1"/>
</dbReference>
<dbReference type="InterPro" id="IPR002347">
    <property type="entry name" value="SDR_fam"/>
</dbReference>
<dbReference type="Gene3D" id="3.40.50.720">
    <property type="entry name" value="NAD(P)-binding Rossmann-like Domain"/>
    <property type="match status" value="1"/>
</dbReference>
<name>A0A9W8QEQ2_AKAMU</name>
<evidence type="ECO:0000313" key="2">
    <source>
        <dbReference type="EMBL" id="KAJ4152929.1"/>
    </source>
</evidence>
<sequence>MQQYLVSLILQPSTALLPKTTAELHTNYLSPLHTTILLLSHLQSLSRTRPAAVIFVSSILALVPAVIPPTYSACKAALHMKDVKER</sequence>
<protein>
    <submittedName>
        <fullName evidence="2">Uncharacterized protein</fullName>
    </submittedName>
</protein>
<dbReference type="GeneID" id="80896606"/>
<comment type="caution">
    <text evidence="2">The sequence shown here is derived from an EMBL/GenBank/DDBJ whole genome shotgun (WGS) entry which is preliminary data.</text>
</comment>
<evidence type="ECO:0000256" key="1">
    <source>
        <dbReference type="SAM" id="Phobius"/>
    </source>
</evidence>
<keyword evidence="1" id="KW-0812">Transmembrane</keyword>
<dbReference type="EMBL" id="JAJHUN010000008">
    <property type="protein sequence ID" value="KAJ4152929.1"/>
    <property type="molecule type" value="Genomic_DNA"/>
</dbReference>
<feature type="transmembrane region" description="Helical" evidence="1">
    <location>
        <begin position="51"/>
        <end position="71"/>
    </location>
</feature>
<dbReference type="Pfam" id="PF00106">
    <property type="entry name" value="adh_short"/>
    <property type="match status" value="1"/>
</dbReference>
<evidence type="ECO:0000313" key="3">
    <source>
        <dbReference type="Proteomes" id="UP001144673"/>
    </source>
</evidence>
<proteinExistence type="predicted"/>
<dbReference type="InterPro" id="IPR036291">
    <property type="entry name" value="NAD(P)-bd_dom_sf"/>
</dbReference>
<dbReference type="AlphaFoldDB" id="A0A9W8QEQ2"/>
<dbReference type="KEGG" id="amus:LMH87_009447"/>
<organism evidence="2 3">
    <name type="scientific">Akanthomyces muscarius</name>
    <name type="common">Entomopathogenic fungus</name>
    <name type="synonym">Lecanicillium muscarium</name>
    <dbReference type="NCBI Taxonomy" id="2231603"/>
    <lineage>
        <taxon>Eukaryota</taxon>
        <taxon>Fungi</taxon>
        <taxon>Dikarya</taxon>
        <taxon>Ascomycota</taxon>
        <taxon>Pezizomycotina</taxon>
        <taxon>Sordariomycetes</taxon>
        <taxon>Hypocreomycetidae</taxon>
        <taxon>Hypocreales</taxon>
        <taxon>Cordycipitaceae</taxon>
        <taxon>Akanthomyces</taxon>
    </lineage>
</organism>
<keyword evidence="1" id="KW-0472">Membrane</keyword>
<dbReference type="Proteomes" id="UP001144673">
    <property type="component" value="Chromosome 5"/>
</dbReference>
<keyword evidence="3" id="KW-1185">Reference proteome</keyword>
<dbReference type="SUPFAM" id="SSF51735">
    <property type="entry name" value="NAD(P)-binding Rossmann-fold domains"/>
    <property type="match status" value="1"/>
</dbReference>
<gene>
    <name evidence="2" type="ORF">LMH87_009447</name>
</gene>
<reference evidence="2" key="1">
    <citation type="journal article" date="2023" name="Access Microbiol">
        <title>De-novo genome assembly for Akanthomyces muscarius, a biocontrol agent of insect agricultural pests.</title>
        <authorList>
            <person name="Erdos Z."/>
            <person name="Studholme D.J."/>
            <person name="Raymond B."/>
            <person name="Sharma M."/>
        </authorList>
    </citation>
    <scope>NUCLEOTIDE SEQUENCE</scope>
    <source>
        <strain evidence="2">Ve6</strain>
    </source>
</reference>
<accession>A0A9W8QEQ2</accession>
<keyword evidence="1" id="KW-1133">Transmembrane helix</keyword>